<keyword evidence="3" id="KW-0547">Nucleotide-binding</keyword>
<comment type="similarity">
    <text evidence="1">Belongs to the HesA/MoeB/ThiF family.</text>
</comment>
<evidence type="ECO:0000256" key="9">
    <source>
        <dbReference type="ARBA" id="ARBA00073635"/>
    </source>
</evidence>
<dbReference type="GO" id="GO:0008146">
    <property type="term" value="F:sulfotransferase activity"/>
    <property type="evidence" value="ECO:0007669"/>
    <property type="project" value="TreeGrafter"/>
</dbReference>
<sequence>MALSDTQLERYARHIVLKEIGGPGQQKLLGARVLVIGAGGLGSPALLYLAAAGAGTLGIIDDDKVSLSNLQRQIIHDTDHLDAAKTQSAAAAIARLNPDVKVELHEERLTAQNALEIISRYDIVADGCDNFATRFLVSDACFLARRPLVSAAVGPFEGQLATFKPYEKDEEGTPLPTYRCLVPEAPAPGSIPTCESAGVLGALTGVMGSLQALEVIKEITGAGESLTGKLLIYDALDTRFRTIKLKRDPANPLNGENASITDLSHHA</sequence>
<dbReference type="PANTHER" id="PTHR10953">
    <property type="entry name" value="UBIQUITIN-ACTIVATING ENZYME E1"/>
    <property type="match status" value="1"/>
</dbReference>
<evidence type="ECO:0000256" key="1">
    <source>
        <dbReference type="ARBA" id="ARBA00009919"/>
    </source>
</evidence>
<evidence type="ECO:0000259" key="13">
    <source>
        <dbReference type="Pfam" id="PF00899"/>
    </source>
</evidence>
<dbReference type="GO" id="GO:0005524">
    <property type="term" value="F:ATP binding"/>
    <property type="evidence" value="ECO:0007669"/>
    <property type="project" value="UniProtKB-KW"/>
</dbReference>
<dbReference type="eggNOG" id="COG0476">
    <property type="taxonomic scope" value="Bacteria"/>
</dbReference>
<evidence type="ECO:0000256" key="6">
    <source>
        <dbReference type="ARBA" id="ARBA00055169"/>
    </source>
</evidence>
<dbReference type="GO" id="GO:0004792">
    <property type="term" value="F:thiosulfate-cyanide sulfurtransferase activity"/>
    <property type="evidence" value="ECO:0007669"/>
    <property type="project" value="TreeGrafter"/>
</dbReference>
<dbReference type="InterPro" id="IPR045886">
    <property type="entry name" value="ThiF/MoeB/HesA"/>
</dbReference>
<dbReference type="PANTHER" id="PTHR10953:SF102">
    <property type="entry name" value="ADENYLYLTRANSFERASE AND SULFURTRANSFERASE MOCS3"/>
    <property type="match status" value="1"/>
</dbReference>
<proteinExistence type="inferred from homology"/>
<name>A0A081B714_9HYPH</name>
<dbReference type="CDD" id="cd00757">
    <property type="entry name" value="ThiF_MoeB_HesA_family"/>
    <property type="match status" value="1"/>
</dbReference>
<protein>
    <recommendedName>
        <fullName evidence="9">Molybdopterin-synthase adenylyltransferase</fullName>
        <ecNumber evidence="8">2.7.7.80</ecNumber>
    </recommendedName>
    <alternativeName>
        <fullName evidence="12">MoaD protein adenylase</fullName>
    </alternativeName>
    <alternativeName>
        <fullName evidence="10">Molybdopterin-converting factor subunit 1 adenylase</fullName>
    </alternativeName>
    <alternativeName>
        <fullName evidence="11">Sulfur carrier protein MoaD adenylyltransferase</fullName>
    </alternativeName>
</protein>
<evidence type="ECO:0000256" key="8">
    <source>
        <dbReference type="ARBA" id="ARBA00066884"/>
    </source>
</evidence>
<accession>A0A081B714</accession>
<organism evidence="14 15">
    <name type="scientific">Tepidicaulis marinus</name>
    <dbReference type="NCBI Taxonomy" id="1333998"/>
    <lineage>
        <taxon>Bacteria</taxon>
        <taxon>Pseudomonadati</taxon>
        <taxon>Pseudomonadota</taxon>
        <taxon>Alphaproteobacteria</taxon>
        <taxon>Hyphomicrobiales</taxon>
        <taxon>Parvibaculaceae</taxon>
        <taxon>Tepidicaulis</taxon>
    </lineage>
</organism>
<evidence type="ECO:0000256" key="12">
    <source>
        <dbReference type="ARBA" id="ARBA00078531"/>
    </source>
</evidence>
<evidence type="ECO:0000256" key="2">
    <source>
        <dbReference type="ARBA" id="ARBA00022679"/>
    </source>
</evidence>
<dbReference type="Gene3D" id="3.40.50.720">
    <property type="entry name" value="NAD(P)-binding Rossmann-like Domain"/>
    <property type="match status" value="1"/>
</dbReference>
<evidence type="ECO:0000256" key="10">
    <source>
        <dbReference type="ARBA" id="ARBA00075110"/>
    </source>
</evidence>
<reference evidence="14 15" key="1">
    <citation type="submission" date="2014-07" db="EMBL/GenBank/DDBJ databases">
        <title>Tepidicaulis marinum gen. nov., sp. nov., a novel marine bacterium denitrifying nitrate to nitrous oxide strictly under microaerobic conditions.</title>
        <authorList>
            <person name="Takeuchi M."/>
            <person name="Yamagishi T."/>
            <person name="Kamagata Y."/>
            <person name="Oshima K."/>
            <person name="Hattori M."/>
            <person name="Katayama T."/>
            <person name="Hanada S."/>
            <person name="Tamaki H."/>
            <person name="Marumo K."/>
            <person name="Maeda H."/>
            <person name="Nedachi M."/>
            <person name="Iwasaki W."/>
            <person name="Suwa Y."/>
            <person name="Sakata S."/>
        </authorList>
    </citation>
    <scope>NUCLEOTIDE SEQUENCE [LARGE SCALE GENOMIC DNA]</scope>
    <source>
        <strain evidence="14 15">MA2</strain>
    </source>
</reference>
<comment type="function">
    <text evidence="6">Catalyzes the adenylation by ATP of the carboxyl group of the C-terminal glycine of sulfur carrier protein MoaD.</text>
</comment>
<evidence type="ECO:0000313" key="15">
    <source>
        <dbReference type="Proteomes" id="UP000028702"/>
    </source>
</evidence>
<dbReference type="GO" id="GO:0005829">
    <property type="term" value="C:cytosol"/>
    <property type="evidence" value="ECO:0007669"/>
    <property type="project" value="TreeGrafter"/>
</dbReference>
<evidence type="ECO:0000256" key="4">
    <source>
        <dbReference type="ARBA" id="ARBA00022840"/>
    </source>
</evidence>
<keyword evidence="15" id="KW-1185">Reference proteome</keyword>
<dbReference type="EMBL" id="BBIO01000001">
    <property type="protein sequence ID" value="GAK43832.1"/>
    <property type="molecule type" value="Genomic_DNA"/>
</dbReference>
<dbReference type="Proteomes" id="UP000028702">
    <property type="component" value="Unassembled WGS sequence"/>
</dbReference>
<comment type="subunit">
    <text evidence="7">Homodimer. Forms a stable heterotetrameric complex of 2 MoeB and 2 MoaD during adenylation of MoaD.</text>
</comment>
<keyword evidence="4" id="KW-0067">ATP-binding</keyword>
<dbReference type="InterPro" id="IPR000594">
    <property type="entry name" value="ThiF_NAD_FAD-bd"/>
</dbReference>
<evidence type="ECO:0000256" key="11">
    <source>
        <dbReference type="ARBA" id="ARBA00075328"/>
    </source>
</evidence>
<dbReference type="EC" id="2.7.7.80" evidence="8"/>
<dbReference type="AlphaFoldDB" id="A0A081B714"/>
<evidence type="ECO:0000256" key="7">
    <source>
        <dbReference type="ARBA" id="ARBA00063809"/>
    </source>
</evidence>
<dbReference type="InterPro" id="IPR035985">
    <property type="entry name" value="Ubiquitin-activating_enz"/>
</dbReference>
<dbReference type="RefSeq" id="WP_045442047.1">
    <property type="nucleotide sequence ID" value="NZ_BBIO01000001.1"/>
</dbReference>
<evidence type="ECO:0000313" key="14">
    <source>
        <dbReference type="EMBL" id="GAK43832.1"/>
    </source>
</evidence>
<dbReference type="SUPFAM" id="SSF69572">
    <property type="entry name" value="Activating enzymes of the ubiquitin-like proteins"/>
    <property type="match status" value="1"/>
</dbReference>
<comment type="catalytic activity">
    <reaction evidence="5">
        <text>[molybdopterin-synthase sulfur-carrier protein]-C-terminal Gly-Gly + ATP + H(+) = [molybdopterin-synthase sulfur-carrier protein]-C-terminal Gly-Gly-AMP + diphosphate</text>
        <dbReference type="Rhea" id="RHEA:43616"/>
        <dbReference type="Rhea" id="RHEA-COMP:12159"/>
        <dbReference type="Rhea" id="RHEA-COMP:12202"/>
        <dbReference type="ChEBI" id="CHEBI:15378"/>
        <dbReference type="ChEBI" id="CHEBI:30616"/>
        <dbReference type="ChEBI" id="CHEBI:33019"/>
        <dbReference type="ChEBI" id="CHEBI:90618"/>
        <dbReference type="ChEBI" id="CHEBI:90778"/>
        <dbReference type="EC" id="2.7.7.80"/>
    </reaction>
</comment>
<dbReference type="STRING" id="1333998.M2A_0331"/>
<feature type="domain" description="THIF-type NAD/FAD binding fold" evidence="13">
    <location>
        <begin position="11"/>
        <end position="249"/>
    </location>
</feature>
<dbReference type="FunFam" id="3.40.50.720:FF:000033">
    <property type="entry name" value="Adenylyltransferase and sulfurtransferase MOCS3"/>
    <property type="match status" value="1"/>
</dbReference>
<gene>
    <name evidence="14" type="ORF">M2A_0331</name>
</gene>
<evidence type="ECO:0000256" key="5">
    <source>
        <dbReference type="ARBA" id="ARBA00052218"/>
    </source>
</evidence>
<dbReference type="Pfam" id="PF00899">
    <property type="entry name" value="ThiF"/>
    <property type="match status" value="1"/>
</dbReference>
<evidence type="ECO:0000256" key="3">
    <source>
        <dbReference type="ARBA" id="ARBA00022741"/>
    </source>
</evidence>
<dbReference type="NCBIfam" id="NF004281">
    <property type="entry name" value="PRK05690.1"/>
    <property type="match status" value="1"/>
</dbReference>
<dbReference type="GO" id="GO:0008641">
    <property type="term" value="F:ubiquitin-like modifier activating enzyme activity"/>
    <property type="evidence" value="ECO:0007669"/>
    <property type="project" value="InterPro"/>
</dbReference>
<dbReference type="GO" id="GO:0061605">
    <property type="term" value="F:molybdopterin-synthase adenylyltransferase activity"/>
    <property type="evidence" value="ECO:0007669"/>
    <property type="project" value="UniProtKB-EC"/>
</dbReference>
<comment type="caution">
    <text evidence="14">The sequence shown here is derived from an EMBL/GenBank/DDBJ whole genome shotgun (WGS) entry which is preliminary data.</text>
</comment>
<keyword evidence="2" id="KW-0808">Transferase</keyword>